<keyword evidence="2" id="KW-1185">Reference proteome</keyword>
<dbReference type="EMBL" id="FOZV01000004">
    <property type="protein sequence ID" value="SFS71301.1"/>
    <property type="molecule type" value="Genomic_DNA"/>
</dbReference>
<dbReference type="Proteomes" id="UP000198788">
    <property type="component" value="Unassembled WGS sequence"/>
</dbReference>
<sequence>MIVAALAAALLVPQNAPVQPAASTLESPGERVICRKEPGSGTRLSVRVCLTAEEWADRLQAADRDRTHLRLTIDNRRPFPGPGRRR</sequence>
<evidence type="ECO:0000313" key="2">
    <source>
        <dbReference type="Proteomes" id="UP000198788"/>
    </source>
</evidence>
<reference evidence="2" key="1">
    <citation type="submission" date="2016-10" db="EMBL/GenBank/DDBJ databases">
        <authorList>
            <person name="Varghese N."/>
            <person name="Submissions S."/>
        </authorList>
    </citation>
    <scope>NUCLEOTIDE SEQUENCE [LARGE SCALE GENOMIC DNA]</scope>
    <source>
        <strain evidence="2">CGMCC 1.10683</strain>
    </source>
</reference>
<gene>
    <name evidence="1" type="ORF">SAMN05192570_2128</name>
</gene>
<evidence type="ECO:0000313" key="1">
    <source>
        <dbReference type="EMBL" id="SFS71301.1"/>
    </source>
</evidence>
<dbReference type="RefSeq" id="WP_092310131.1">
    <property type="nucleotide sequence ID" value="NZ_FOZV01000004.1"/>
</dbReference>
<dbReference type="AlphaFoldDB" id="A0A1I6S2X1"/>
<proteinExistence type="predicted"/>
<protein>
    <submittedName>
        <fullName evidence="1">Uncharacterized protein</fullName>
    </submittedName>
</protein>
<dbReference type="OrthoDB" id="7452412at2"/>
<accession>A0A1I6S2X1</accession>
<organism evidence="1 2">
    <name type="scientific">Brevundimonas viscosa</name>
    <dbReference type="NCBI Taxonomy" id="871741"/>
    <lineage>
        <taxon>Bacteria</taxon>
        <taxon>Pseudomonadati</taxon>
        <taxon>Pseudomonadota</taxon>
        <taxon>Alphaproteobacteria</taxon>
        <taxon>Caulobacterales</taxon>
        <taxon>Caulobacteraceae</taxon>
        <taxon>Brevundimonas</taxon>
    </lineage>
</organism>
<dbReference type="STRING" id="871741.SAMN05192570_2128"/>
<name>A0A1I6S2X1_9CAUL</name>